<dbReference type="Pfam" id="PF13302">
    <property type="entry name" value="Acetyltransf_3"/>
    <property type="match status" value="1"/>
</dbReference>
<sequence>MAMTSLNTSSAPRPVARSRWIPIRPLSEINRPDVLAHLLALSPPDRYLRFGYAASDTQIERYVASLNFARDDIAGVFNWKLELIAMTHVAYLGQEGEASNLAEFGVSVAAHARGRGYGARLFDHAVLRARIRGVDTMIIHALTENTAMLRIARKAGATVERDGSDSEARLKLPPENLGLRLEALMSDQAAEFDYGVKSQAQFMQMLSSWMGADLTWPPHSRSGTRESATAE</sequence>
<dbReference type="Proteomes" id="UP000430120">
    <property type="component" value="Unassembled WGS sequence"/>
</dbReference>
<dbReference type="InterPro" id="IPR000182">
    <property type="entry name" value="GNAT_dom"/>
</dbReference>
<accession>A0A643FAY5</accession>
<keyword evidence="2" id="KW-0808">Transferase</keyword>
<feature type="domain" description="N-acetyltransferase" evidence="1">
    <location>
        <begin position="21"/>
        <end position="186"/>
    </location>
</feature>
<gene>
    <name evidence="2" type="ORF">F7Q92_18745</name>
</gene>
<dbReference type="InterPro" id="IPR016181">
    <property type="entry name" value="Acyl_CoA_acyltransferase"/>
</dbReference>
<comment type="caution">
    <text evidence="2">The sequence shown here is derived from an EMBL/GenBank/DDBJ whole genome shotgun (WGS) entry which is preliminary data.</text>
</comment>
<protein>
    <submittedName>
        <fullName evidence="2">GNAT family N-acetyltransferase</fullName>
    </submittedName>
</protein>
<keyword evidence="3" id="KW-1185">Reference proteome</keyword>
<dbReference type="Gene3D" id="3.40.630.30">
    <property type="match status" value="1"/>
</dbReference>
<evidence type="ECO:0000313" key="3">
    <source>
        <dbReference type="Proteomes" id="UP000430120"/>
    </source>
</evidence>
<evidence type="ECO:0000259" key="1">
    <source>
        <dbReference type="PROSITE" id="PS51186"/>
    </source>
</evidence>
<dbReference type="AlphaFoldDB" id="A0A643FAY5"/>
<name>A0A643FAY5_IDEDE</name>
<proteinExistence type="predicted"/>
<dbReference type="GO" id="GO:0016747">
    <property type="term" value="F:acyltransferase activity, transferring groups other than amino-acyl groups"/>
    <property type="evidence" value="ECO:0007669"/>
    <property type="project" value="InterPro"/>
</dbReference>
<dbReference type="OrthoDB" id="9178559at2"/>
<dbReference type="PROSITE" id="PS51186">
    <property type="entry name" value="GNAT"/>
    <property type="match status" value="1"/>
</dbReference>
<dbReference type="CDD" id="cd04301">
    <property type="entry name" value="NAT_SF"/>
    <property type="match status" value="1"/>
</dbReference>
<evidence type="ECO:0000313" key="2">
    <source>
        <dbReference type="EMBL" id="KAB0575347.1"/>
    </source>
</evidence>
<dbReference type="EMBL" id="VZPB01000065">
    <property type="protein sequence ID" value="KAB0575347.1"/>
    <property type="molecule type" value="Genomic_DNA"/>
</dbReference>
<dbReference type="SUPFAM" id="SSF55729">
    <property type="entry name" value="Acyl-CoA N-acyltransferases (Nat)"/>
    <property type="match status" value="1"/>
</dbReference>
<reference evidence="2 3" key="1">
    <citation type="submission" date="2019-09" db="EMBL/GenBank/DDBJ databases">
        <title>Draft genome sequences of 48 bacterial type strains from the CCUG.</title>
        <authorList>
            <person name="Tunovic T."/>
            <person name="Pineiro-Iglesias B."/>
            <person name="Unosson C."/>
            <person name="Inganas E."/>
            <person name="Ohlen M."/>
            <person name="Cardew S."/>
            <person name="Jensie-Markopoulos S."/>
            <person name="Salva-Serra F."/>
            <person name="Jaen-Luchoro D."/>
            <person name="Karlsson R."/>
            <person name="Svensson-Stadler L."/>
            <person name="Chun J."/>
            <person name="Moore E."/>
        </authorList>
    </citation>
    <scope>NUCLEOTIDE SEQUENCE [LARGE SCALE GENOMIC DNA]</scope>
    <source>
        <strain evidence="2 3">CCUG 30977</strain>
    </source>
</reference>
<organism evidence="2 3">
    <name type="scientific">Ideonella dechloratans</name>
    <dbReference type="NCBI Taxonomy" id="36863"/>
    <lineage>
        <taxon>Bacteria</taxon>
        <taxon>Pseudomonadati</taxon>
        <taxon>Pseudomonadota</taxon>
        <taxon>Betaproteobacteria</taxon>
        <taxon>Burkholderiales</taxon>
        <taxon>Sphaerotilaceae</taxon>
        <taxon>Ideonella</taxon>
    </lineage>
</organism>